<dbReference type="OrthoDB" id="9765386at2"/>
<reference evidence="2 3" key="1">
    <citation type="submission" date="2020-07" db="EMBL/GenBank/DDBJ databases">
        <authorList>
            <person name="Feng H."/>
        </authorList>
    </citation>
    <scope>NUCLEOTIDE SEQUENCE [LARGE SCALE GENOMIC DNA]</scope>
    <source>
        <strain evidence="3">s-11</strain>
    </source>
</reference>
<dbReference type="Proteomes" id="UP000530514">
    <property type="component" value="Unassembled WGS sequence"/>
</dbReference>
<gene>
    <name evidence="2" type="ORF">H1164_03515</name>
</gene>
<dbReference type="EMBL" id="JACEIP010000003">
    <property type="protein sequence ID" value="MBA4541971.1"/>
    <property type="molecule type" value="Genomic_DNA"/>
</dbReference>
<dbReference type="Pfam" id="PF04860">
    <property type="entry name" value="Phage_portal"/>
    <property type="match status" value="1"/>
</dbReference>
<sequence length="656" mass="74981">MGLMSKMAALFRRGQKSPLDVPAYLDGKPYSYQDPTDPAMMLRISWVYACVRIIAQSVKRTPLRVYQGKTDNEMESGPLPQILKRPNQFMSGKQLLEGTATWLELHGNAFWYLSEIDGRGQPKEIWLLDSRHVQVVPDVKEFITGYVYDVNGKLIPLERREVIHFKTFNPFNPFYGLGTLQAMAGLLELEDLRNTYDKTFFENGAIIKGVLKTPNTLSDAAFKRITRDWRRTYGGAKNANKIAIMEEGLEFQPITLSQADMEFLSMAKFNRDRILAAFGVPPAKLGIMENANYSNSEEQDRTFWSETMAPKLADIEERLNNELAPRYGNLTIAFDPVVQEDESQRVQEVVDLANTGILTVDELRERLGYAPLKQDQQQQDQQQNNQQANEEAAKAAKGIRDTFQRSRTAYLARVVKEFEPDLVKFFEEQENRVLEKLIMTGKTGKQYNFIPDELWDSYTEDEKLLAILSVLHITVARAAYEKAGAFFDTDLRFDLENPANAELIKTLGQKITRINETTREAIVKEVLEGMRRGYSINQIAYGYPDENYKGIAGVFEQARGYRARTIARSESADAYNAANLKAYIDLGQEKVEVLDGVDWDEDCRRANGQIWTIQKAQANLKAHPNCVRAFAPYIDLEKMYRKEGPEWANRLKKKLL</sequence>
<evidence type="ECO:0000313" key="2">
    <source>
        <dbReference type="EMBL" id="MBA4541971.1"/>
    </source>
</evidence>
<name>A0A7W1X8D6_9BACL</name>
<feature type="region of interest" description="Disordered" evidence="1">
    <location>
        <begin position="372"/>
        <end position="398"/>
    </location>
</feature>
<dbReference type="InterPro" id="IPR006944">
    <property type="entry name" value="Phage/GTA_portal"/>
</dbReference>
<evidence type="ECO:0000313" key="3">
    <source>
        <dbReference type="Proteomes" id="UP000530514"/>
    </source>
</evidence>
<proteinExistence type="predicted"/>
<dbReference type="RefSeq" id="WP_033100515.1">
    <property type="nucleotide sequence ID" value="NZ_JACEIP010000003.1"/>
</dbReference>
<dbReference type="NCBIfam" id="TIGR01537">
    <property type="entry name" value="portal_HK97"/>
    <property type="match status" value="1"/>
</dbReference>
<comment type="caution">
    <text evidence="2">The sequence shown here is derived from an EMBL/GenBank/DDBJ whole genome shotgun (WGS) entry which is preliminary data.</text>
</comment>
<evidence type="ECO:0000256" key="1">
    <source>
        <dbReference type="SAM" id="MobiDB-lite"/>
    </source>
</evidence>
<organism evidence="2 3">
    <name type="scientific">Thermoactinomyces daqus</name>
    <dbReference type="NCBI Taxonomy" id="1329516"/>
    <lineage>
        <taxon>Bacteria</taxon>
        <taxon>Bacillati</taxon>
        <taxon>Bacillota</taxon>
        <taxon>Bacilli</taxon>
        <taxon>Bacillales</taxon>
        <taxon>Thermoactinomycetaceae</taxon>
        <taxon>Thermoactinomyces</taxon>
    </lineage>
</organism>
<keyword evidence="3" id="KW-1185">Reference proteome</keyword>
<dbReference type="AlphaFoldDB" id="A0A7W1X8D6"/>
<protein>
    <submittedName>
        <fullName evidence="2">Phage portal protein</fullName>
    </submittedName>
</protein>
<dbReference type="InterPro" id="IPR006427">
    <property type="entry name" value="Portal_HK97"/>
</dbReference>
<feature type="compositionally biased region" description="Low complexity" evidence="1">
    <location>
        <begin position="373"/>
        <end position="390"/>
    </location>
</feature>
<accession>A0A7W1X8D6</accession>